<dbReference type="PANTHER" id="PTHR43094">
    <property type="entry name" value="AMINOTRANSFERASE"/>
    <property type="match status" value="1"/>
</dbReference>
<dbReference type="InterPro" id="IPR005814">
    <property type="entry name" value="Aminotrans_3"/>
</dbReference>
<comment type="similarity">
    <text evidence="1 3">Belongs to the class-III pyridoxal-phosphate-dependent aminotransferase family.</text>
</comment>
<proteinExistence type="inferred from homology"/>
<reference evidence="4 5" key="1">
    <citation type="submission" date="2020-08" db="EMBL/GenBank/DDBJ databases">
        <title>Genomic Encyclopedia of Type Strains, Phase IV (KMG-IV): sequencing the most valuable type-strain genomes for metagenomic binning, comparative biology and taxonomic classification.</title>
        <authorList>
            <person name="Goeker M."/>
        </authorList>
    </citation>
    <scope>NUCLEOTIDE SEQUENCE [LARGE SCALE GENOMIC DNA]</scope>
    <source>
        <strain evidence="4 5">DSM 21458</strain>
    </source>
</reference>
<dbReference type="PANTHER" id="PTHR43094:SF1">
    <property type="entry name" value="AMINOTRANSFERASE CLASS-III"/>
    <property type="match status" value="1"/>
</dbReference>
<keyword evidence="4" id="KW-0808">Transferase</keyword>
<gene>
    <name evidence="4" type="ORF">HNR42_001894</name>
</gene>
<keyword evidence="5" id="KW-1185">Reference proteome</keyword>
<dbReference type="AlphaFoldDB" id="A0A841I217"/>
<dbReference type="InterPro" id="IPR049704">
    <property type="entry name" value="Aminotrans_3_PPA_site"/>
</dbReference>
<dbReference type="Proteomes" id="UP000569951">
    <property type="component" value="Unassembled WGS sequence"/>
</dbReference>
<sequence length="436" mass="46606">MSSVFYRSNKTYPTAVRGEGVYLWDAQGKRYLDAASGALVANLGHGNERVARALAEQARTLPFVHGSQFTSEAYERYAARLAALMPRAGYRFWAVSGGSEATESALKLARQYHLERGERSRYRVISRKPSYHGASLGALAASGMGARREIYRPLMQEDAFPKIAKPDPRKDGAEDARQLEALILELGPETVACFIAEPVGGASDPALTPAPGYWTEIRRICDRYGVLFVADEVMCGLGRAGLPLASLEEPAAVPDIVVLGKGLAAGYAPLAGLLASPEIYAAVMGGSGAFKHGFTYAGHPVCLAAGDAVLDILLEERLFERSAQLGARLLRGLTELMARFEFILEVRGQGLMLGMVLGDPATGEAFETPGLAERIGRAAFESGLITYPGSGALDGYRGDHLLLGPPLNTRDDEAEELLGLLEGALRRVAPQVGAAR</sequence>
<evidence type="ECO:0000313" key="4">
    <source>
        <dbReference type="EMBL" id="MBB6098460.1"/>
    </source>
</evidence>
<protein>
    <submittedName>
        <fullName evidence="4">Adenosylmethionine-8-amino-7-oxononanoate aminotransferase</fullName>
    </submittedName>
</protein>
<comment type="caution">
    <text evidence="4">The sequence shown here is derived from an EMBL/GenBank/DDBJ whole genome shotgun (WGS) entry which is preliminary data.</text>
</comment>
<dbReference type="Gene3D" id="3.40.640.10">
    <property type="entry name" value="Type I PLP-dependent aspartate aminotransferase-like (Major domain)"/>
    <property type="match status" value="1"/>
</dbReference>
<dbReference type="Gene3D" id="3.90.1150.10">
    <property type="entry name" value="Aspartate Aminotransferase, domain 1"/>
    <property type="match status" value="1"/>
</dbReference>
<dbReference type="RefSeq" id="WP_183986903.1">
    <property type="nucleotide sequence ID" value="NZ_JACHHG010000006.1"/>
</dbReference>
<evidence type="ECO:0000256" key="3">
    <source>
        <dbReference type="RuleBase" id="RU003560"/>
    </source>
</evidence>
<organism evidence="4 5">
    <name type="scientific">Deinobacterium chartae</name>
    <dbReference type="NCBI Taxonomy" id="521158"/>
    <lineage>
        <taxon>Bacteria</taxon>
        <taxon>Thermotogati</taxon>
        <taxon>Deinococcota</taxon>
        <taxon>Deinococci</taxon>
        <taxon>Deinococcales</taxon>
        <taxon>Deinococcaceae</taxon>
        <taxon>Deinobacterium</taxon>
    </lineage>
</organism>
<accession>A0A841I217</accession>
<dbReference type="GO" id="GO:0008483">
    <property type="term" value="F:transaminase activity"/>
    <property type="evidence" value="ECO:0007669"/>
    <property type="project" value="UniProtKB-KW"/>
</dbReference>
<dbReference type="CDD" id="cd00610">
    <property type="entry name" value="OAT_like"/>
    <property type="match status" value="1"/>
</dbReference>
<evidence type="ECO:0000313" key="5">
    <source>
        <dbReference type="Proteomes" id="UP000569951"/>
    </source>
</evidence>
<dbReference type="InterPro" id="IPR015421">
    <property type="entry name" value="PyrdxlP-dep_Trfase_major"/>
</dbReference>
<dbReference type="EMBL" id="JACHHG010000006">
    <property type="protein sequence ID" value="MBB6098460.1"/>
    <property type="molecule type" value="Genomic_DNA"/>
</dbReference>
<dbReference type="PROSITE" id="PS00600">
    <property type="entry name" value="AA_TRANSFER_CLASS_3"/>
    <property type="match status" value="1"/>
</dbReference>
<keyword evidence="2 3" id="KW-0663">Pyridoxal phosphate</keyword>
<dbReference type="SUPFAM" id="SSF53383">
    <property type="entry name" value="PLP-dependent transferases"/>
    <property type="match status" value="1"/>
</dbReference>
<name>A0A841I217_9DEIO</name>
<dbReference type="Pfam" id="PF00202">
    <property type="entry name" value="Aminotran_3"/>
    <property type="match status" value="1"/>
</dbReference>
<dbReference type="InterPro" id="IPR015424">
    <property type="entry name" value="PyrdxlP-dep_Trfase"/>
</dbReference>
<evidence type="ECO:0000256" key="2">
    <source>
        <dbReference type="ARBA" id="ARBA00022898"/>
    </source>
</evidence>
<evidence type="ECO:0000256" key="1">
    <source>
        <dbReference type="ARBA" id="ARBA00008954"/>
    </source>
</evidence>
<keyword evidence="4" id="KW-0032">Aminotransferase</keyword>
<dbReference type="GO" id="GO:0030170">
    <property type="term" value="F:pyridoxal phosphate binding"/>
    <property type="evidence" value="ECO:0007669"/>
    <property type="project" value="InterPro"/>
</dbReference>
<dbReference type="InterPro" id="IPR015422">
    <property type="entry name" value="PyrdxlP-dep_Trfase_small"/>
</dbReference>